<gene>
    <name evidence="2" type="ORF">GOP47_0009987</name>
</gene>
<evidence type="ECO:0000313" key="2">
    <source>
        <dbReference type="EMBL" id="KAI5075911.1"/>
    </source>
</evidence>
<sequence length="124" mass="13764">DSRCTLDTSAVMKSSSSNDSVPPQRTEGFPAVDTVGNCQSCHLSSWNLQSTLAGPPLPDSDGQEWSLRNHHSPGIRRLAPDLRRSPTWSPTFRGPLRDHSLPHQWSGDCNVTPAHMHSQNARRW</sequence>
<proteinExistence type="predicted"/>
<dbReference type="Proteomes" id="UP000886520">
    <property type="component" value="Chromosome 9"/>
</dbReference>
<feature type="compositionally biased region" description="Polar residues" evidence="1">
    <location>
        <begin position="1"/>
        <end position="23"/>
    </location>
</feature>
<evidence type="ECO:0000256" key="1">
    <source>
        <dbReference type="SAM" id="MobiDB-lite"/>
    </source>
</evidence>
<feature type="non-terminal residue" evidence="2">
    <location>
        <position position="1"/>
    </location>
</feature>
<accession>A0A9D4ZK06</accession>
<feature type="region of interest" description="Disordered" evidence="1">
    <location>
        <begin position="1"/>
        <end position="29"/>
    </location>
</feature>
<dbReference type="EMBL" id="JABFUD020000009">
    <property type="protein sequence ID" value="KAI5075911.1"/>
    <property type="molecule type" value="Genomic_DNA"/>
</dbReference>
<comment type="caution">
    <text evidence="2">The sequence shown here is derived from an EMBL/GenBank/DDBJ whole genome shotgun (WGS) entry which is preliminary data.</text>
</comment>
<evidence type="ECO:0000313" key="3">
    <source>
        <dbReference type="Proteomes" id="UP000886520"/>
    </source>
</evidence>
<reference evidence="2" key="1">
    <citation type="submission" date="2021-01" db="EMBL/GenBank/DDBJ databases">
        <title>Adiantum capillus-veneris genome.</title>
        <authorList>
            <person name="Fang Y."/>
            <person name="Liao Q."/>
        </authorList>
    </citation>
    <scope>NUCLEOTIDE SEQUENCE</scope>
    <source>
        <strain evidence="2">H3</strain>
        <tissue evidence="2">Leaf</tissue>
    </source>
</reference>
<dbReference type="AlphaFoldDB" id="A0A9D4ZK06"/>
<feature type="region of interest" description="Disordered" evidence="1">
    <location>
        <begin position="73"/>
        <end position="104"/>
    </location>
</feature>
<keyword evidence="3" id="KW-1185">Reference proteome</keyword>
<protein>
    <submittedName>
        <fullName evidence="2">Uncharacterized protein</fullName>
    </submittedName>
</protein>
<organism evidence="2 3">
    <name type="scientific">Adiantum capillus-veneris</name>
    <name type="common">Maidenhair fern</name>
    <dbReference type="NCBI Taxonomy" id="13818"/>
    <lineage>
        <taxon>Eukaryota</taxon>
        <taxon>Viridiplantae</taxon>
        <taxon>Streptophyta</taxon>
        <taxon>Embryophyta</taxon>
        <taxon>Tracheophyta</taxon>
        <taxon>Polypodiopsida</taxon>
        <taxon>Polypodiidae</taxon>
        <taxon>Polypodiales</taxon>
        <taxon>Pteridineae</taxon>
        <taxon>Pteridaceae</taxon>
        <taxon>Vittarioideae</taxon>
        <taxon>Adiantum</taxon>
    </lineage>
</organism>
<name>A0A9D4ZK06_ADICA</name>